<comment type="caution">
    <text evidence="1">The sequence shown here is derived from an EMBL/GenBank/DDBJ whole genome shotgun (WGS) entry which is preliminary data.</text>
</comment>
<gene>
    <name evidence="1" type="ORF">B1806_07485</name>
</gene>
<keyword evidence="2" id="KW-1185">Reference proteome</keyword>
<name>A0A4S3KP24_9GAMM</name>
<dbReference type="EMBL" id="MWQO01000023">
    <property type="protein sequence ID" value="THD10689.1"/>
    <property type="molecule type" value="Genomic_DNA"/>
</dbReference>
<dbReference type="Proteomes" id="UP000307749">
    <property type="component" value="Unassembled WGS sequence"/>
</dbReference>
<dbReference type="AlphaFoldDB" id="A0A4S3KP24"/>
<protein>
    <submittedName>
        <fullName evidence="1">Uncharacterized protein</fullName>
    </submittedName>
</protein>
<proteinExistence type="predicted"/>
<evidence type="ECO:0000313" key="2">
    <source>
        <dbReference type="Proteomes" id="UP000307749"/>
    </source>
</evidence>
<accession>A0A4S3KP24</accession>
<organism evidence="1 2">
    <name type="scientific">Metallibacterium scheffleri</name>
    <dbReference type="NCBI Taxonomy" id="993689"/>
    <lineage>
        <taxon>Bacteria</taxon>
        <taxon>Pseudomonadati</taxon>
        <taxon>Pseudomonadota</taxon>
        <taxon>Gammaproteobacteria</taxon>
        <taxon>Lysobacterales</taxon>
        <taxon>Rhodanobacteraceae</taxon>
        <taxon>Metallibacterium</taxon>
    </lineage>
</organism>
<reference evidence="1 2" key="1">
    <citation type="submission" date="2017-02" db="EMBL/GenBank/DDBJ databases">
        <title>Whole genome sequencing of Metallibacterium scheffleri DSM 24874 (T).</title>
        <authorList>
            <person name="Kumar S."/>
            <person name="Patil P."/>
            <person name="Patil P.B."/>
        </authorList>
    </citation>
    <scope>NUCLEOTIDE SEQUENCE [LARGE SCALE GENOMIC DNA]</scope>
    <source>
        <strain evidence="1 2">DSM 24874</strain>
    </source>
</reference>
<evidence type="ECO:0000313" key="1">
    <source>
        <dbReference type="EMBL" id="THD10689.1"/>
    </source>
</evidence>
<sequence length="72" mass="8052">MERATLAAAPNLSLAYQLRSQCAGHVHSLPVVMQCEAPSPVVVFFQRGASRQQFQQRRMLAIFIHESSPEID</sequence>